<evidence type="ECO:0000313" key="2">
    <source>
        <dbReference type="Proteomes" id="UP001145114"/>
    </source>
</evidence>
<name>A0ACC1HSY0_9FUNG</name>
<gene>
    <name evidence="1" type="ORF">EV182_004251</name>
</gene>
<dbReference type="EMBL" id="JAMZIH010001264">
    <property type="protein sequence ID" value="KAJ1678342.1"/>
    <property type="molecule type" value="Genomic_DNA"/>
</dbReference>
<proteinExistence type="predicted"/>
<reference evidence="1" key="1">
    <citation type="submission" date="2022-06" db="EMBL/GenBank/DDBJ databases">
        <title>Phylogenomic reconstructions and comparative analyses of Kickxellomycotina fungi.</title>
        <authorList>
            <person name="Reynolds N.K."/>
            <person name="Stajich J.E."/>
            <person name="Barry K."/>
            <person name="Grigoriev I.V."/>
            <person name="Crous P."/>
            <person name="Smith M.E."/>
        </authorList>
    </citation>
    <scope>NUCLEOTIDE SEQUENCE</scope>
    <source>
        <strain evidence="1">RSA 2271</strain>
    </source>
</reference>
<keyword evidence="2" id="KW-1185">Reference proteome</keyword>
<evidence type="ECO:0000313" key="1">
    <source>
        <dbReference type="EMBL" id="KAJ1678342.1"/>
    </source>
</evidence>
<protein>
    <submittedName>
        <fullName evidence="1">Uncharacterized protein</fullName>
    </submittedName>
</protein>
<dbReference type="Proteomes" id="UP001145114">
    <property type="component" value="Unassembled WGS sequence"/>
</dbReference>
<comment type="caution">
    <text evidence="1">The sequence shown here is derived from an EMBL/GenBank/DDBJ whole genome shotgun (WGS) entry which is preliminary data.</text>
</comment>
<accession>A0ACC1HSY0</accession>
<sequence length="231" mass="26522">MGDTSSNSHQSQLVITSQIETKLRDGTTVREPRYLRPYIDAVKTGELLLAAPKPNKLQNLLKPILNPKQKVLDMRWVCHHAYIILETYNDMAYNNDNGFAKKQDKLFNKAISYVKKGTLYPKVNTMFKVECRFPDCDYVLVGSNVYNLKYELVEEADLVGDVPVVYFNKSQTPTNTRPDNKRSVNKNLRAMSDINFRPRRFFGIRNTSQSVLPTHYDSGNTPICEPFSMSE</sequence>
<feature type="non-terminal residue" evidence="1">
    <location>
        <position position="231"/>
    </location>
</feature>
<organism evidence="1 2">
    <name type="scientific">Spiromyces aspiralis</name>
    <dbReference type="NCBI Taxonomy" id="68401"/>
    <lineage>
        <taxon>Eukaryota</taxon>
        <taxon>Fungi</taxon>
        <taxon>Fungi incertae sedis</taxon>
        <taxon>Zoopagomycota</taxon>
        <taxon>Kickxellomycotina</taxon>
        <taxon>Kickxellomycetes</taxon>
        <taxon>Kickxellales</taxon>
        <taxon>Kickxellaceae</taxon>
        <taxon>Spiromyces</taxon>
    </lineage>
</organism>